<gene>
    <name evidence="2" type="ORF">DSJ38_20235</name>
</gene>
<feature type="domain" description="PE" evidence="1">
    <location>
        <begin position="4"/>
        <end position="44"/>
    </location>
</feature>
<protein>
    <submittedName>
        <fullName evidence="2">PE domain-containing protein</fullName>
    </submittedName>
</protein>
<name>A0ABD7H437_MYCTX</name>
<dbReference type="RefSeq" id="WP_116265921.1">
    <property type="nucleotide sequence ID" value="NZ_CNFL01000106.1"/>
</dbReference>
<dbReference type="EMBL" id="QTBD01000227">
    <property type="protein sequence ID" value="REQ48056.1"/>
    <property type="molecule type" value="Genomic_DNA"/>
</dbReference>
<dbReference type="Gene3D" id="1.10.287.850">
    <property type="entry name" value="HP0062-like domain"/>
    <property type="match status" value="1"/>
</dbReference>
<dbReference type="AlphaFoldDB" id="A0ABD7H437"/>
<evidence type="ECO:0000259" key="1">
    <source>
        <dbReference type="Pfam" id="PF00934"/>
    </source>
</evidence>
<accession>A0ABD7H437</accession>
<dbReference type="Proteomes" id="UP000256381">
    <property type="component" value="Unassembled WGS sequence"/>
</dbReference>
<evidence type="ECO:0000313" key="3">
    <source>
        <dbReference type="Proteomes" id="UP000256381"/>
    </source>
</evidence>
<dbReference type="InterPro" id="IPR000084">
    <property type="entry name" value="PE-PGRS_N"/>
</dbReference>
<reference evidence="2 3" key="1">
    <citation type="journal article" date="2017" name="N. Engl. J. Med.">
        <title>Transmission of Extensively Drug-Resistant Tuberculosis in South Africa.</title>
        <authorList>
            <person name="Shah N.S."/>
            <person name="Auld S.C."/>
            <person name="Brust J.C."/>
            <person name="Mathema B."/>
            <person name="Ismail N."/>
            <person name="Moodley P."/>
            <person name="Mlisana K."/>
            <person name="Allana S."/>
            <person name="Campbell A."/>
            <person name="Mthiyane T."/>
            <person name="Morris N."/>
            <person name="Mpangase P."/>
            <person name="van der Meulen H."/>
            <person name="Omar S.V."/>
            <person name="Brown T.S."/>
            <person name="Narechania A."/>
            <person name="Shaskina E."/>
            <person name="Kapwata T."/>
            <person name="Kreiswirth B."/>
            <person name="Gandhi N.R."/>
        </authorList>
    </citation>
    <scope>NUCLEOTIDE SEQUENCE [LARGE SCALE GENOMIC DNA]</scope>
    <source>
        <strain evidence="2 3">32301_S10</strain>
    </source>
</reference>
<proteinExistence type="predicted"/>
<sequence length="49" mass="5728">MRPLLRQHMRQYHQISSQALEYLRGFSQGLAENAEAYRLAEAQNSTTFD</sequence>
<dbReference type="Pfam" id="PF00934">
    <property type="entry name" value="PE"/>
    <property type="match status" value="1"/>
</dbReference>
<comment type="caution">
    <text evidence="2">The sequence shown here is derived from an EMBL/GenBank/DDBJ whole genome shotgun (WGS) entry which is preliminary data.</text>
</comment>
<organism evidence="2 3">
    <name type="scientific">Mycobacterium tuberculosis</name>
    <dbReference type="NCBI Taxonomy" id="1773"/>
    <lineage>
        <taxon>Bacteria</taxon>
        <taxon>Bacillati</taxon>
        <taxon>Actinomycetota</taxon>
        <taxon>Actinomycetes</taxon>
        <taxon>Mycobacteriales</taxon>
        <taxon>Mycobacteriaceae</taxon>
        <taxon>Mycobacterium</taxon>
        <taxon>Mycobacterium tuberculosis complex</taxon>
    </lineage>
</organism>
<evidence type="ECO:0000313" key="2">
    <source>
        <dbReference type="EMBL" id="REQ48056.1"/>
    </source>
</evidence>